<dbReference type="Pfam" id="PF16897">
    <property type="entry name" value="MMR_HSR1_Xtn"/>
    <property type="match status" value="1"/>
</dbReference>
<dbReference type="AlphaFoldDB" id="A0A4Q9KZH6"/>
<accession>A0A4Q9KZH6</accession>
<dbReference type="Pfam" id="PF02824">
    <property type="entry name" value="TGS"/>
    <property type="match status" value="1"/>
</dbReference>
<dbReference type="GO" id="GO:0003924">
    <property type="term" value="F:GTPase activity"/>
    <property type="evidence" value="ECO:0007669"/>
    <property type="project" value="InterPro"/>
</dbReference>
<dbReference type="FunFam" id="3.10.20.30:FF:000003">
    <property type="entry name" value="Developmentally-regulated GTP-binding protein 1"/>
    <property type="match status" value="1"/>
</dbReference>
<evidence type="ECO:0000313" key="6">
    <source>
        <dbReference type="Proteomes" id="UP000292362"/>
    </source>
</evidence>
<dbReference type="InterPro" id="IPR031167">
    <property type="entry name" value="G_OBG"/>
</dbReference>
<dbReference type="InterPro" id="IPR027417">
    <property type="entry name" value="P-loop_NTPase"/>
</dbReference>
<dbReference type="InterPro" id="IPR031662">
    <property type="entry name" value="GTP-binding_2"/>
</dbReference>
<dbReference type="PRINTS" id="PR00326">
    <property type="entry name" value="GTP1OBG"/>
</dbReference>
<keyword evidence="1" id="KW-0547">Nucleotide-binding</keyword>
<dbReference type="PROSITE" id="PS51880">
    <property type="entry name" value="TGS"/>
    <property type="match status" value="1"/>
</dbReference>
<dbReference type="InterPro" id="IPR004095">
    <property type="entry name" value="TGS"/>
</dbReference>
<dbReference type="Gene3D" id="6.10.140.1070">
    <property type="match status" value="1"/>
</dbReference>
<dbReference type="NCBIfam" id="TIGR00231">
    <property type="entry name" value="small_GTP"/>
    <property type="match status" value="1"/>
</dbReference>
<comment type="caution">
    <text evidence="5">The sequence shown here is derived from an EMBL/GenBank/DDBJ whole genome shotgun (WGS) entry which is preliminary data.</text>
</comment>
<dbReference type="PROSITE" id="PS51710">
    <property type="entry name" value="G_OBG"/>
    <property type="match status" value="1"/>
</dbReference>
<dbReference type="EMBL" id="PITJ01001100">
    <property type="protein sequence ID" value="TBU00136.1"/>
    <property type="molecule type" value="Genomic_DNA"/>
</dbReference>
<dbReference type="VEuPathDB" id="MicrosporidiaDB:CWI37_1100p0010"/>
<reference evidence="5 6" key="1">
    <citation type="submission" date="2017-12" db="EMBL/GenBank/DDBJ databases">
        <authorList>
            <person name="Pombert J.-F."/>
            <person name="Haag K.L."/>
            <person name="Ebert D."/>
        </authorList>
    </citation>
    <scope>NUCLEOTIDE SEQUENCE [LARGE SCALE GENOMIC DNA]</scope>
    <source>
        <strain evidence="5">FI-OER-3-3</strain>
    </source>
</reference>
<dbReference type="Proteomes" id="UP000292362">
    <property type="component" value="Unassembled WGS sequence"/>
</dbReference>
<dbReference type="SUPFAM" id="SSF81271">
    <property type="entry name" value="TGS-like"/>
    <property type="match status" value="1"/>
</dbReference>
<dbReference type="GO" id="GO:0005525">
    <property type="term" value="F:GTP binding"/>
    <property type="evidence" value="ECO:0007669"/>
    <property type="project" value="UniProtKB-KW"/>
</dbReference>
<evidence type="ECO:0000259" key="3">
    <source>
        <dbReference type="PROSITE" id="PS51710"/>
    </source>
</evidence>
<feature type="domain" description="TGS" evidence="4">
    <location>
        <begin position="288"/>
        <end position="361"/>
    </location>
</feature>
<name>A0A4Q9KZH6_9MICR</name>
<organism evidence="5 6">
    <name type="scientific">Hamiltosporidium tvaerminnensis</name>
    <dbReference type="NCBI Taxonomy" id="1176355"/>
    <lineage>
        <taxon>Eukaryota</taxon>
        <taxon>Fungi</taxon>
        <taxon>Fungi incertae sedis</taxon>
        <taxon>Microsporidia</taxon>
        <taxon>Dubosqiidae</taxon>
        <taxon>Hamiltosporidium</taxon>
    </lineage>
</organism>
<dbReference type="Pfam" id="PF01926">
    <property type="entry name" value="MMR_HSR1"/>
    <property type="match status" value="1"/>
</dbReference>
<dbReference type="InterPro" id="IPR045001">
    <property type="entry name" value="DRG"/>
</dbReference>
<proteinExistence type="predicted"/>
<dbReference type="InterPro" id="IPR005225">
    <property type="entry name" value="Small_GTP-bd"/>
</dbReference>
<dbReference type="Gene3D" id="3.10.20.30">
    <property type="match status" value="1"/>
</dbReference>
<evidence type="ECO:0000313" key="5">
    <source>
        <dbReference type="EMBL" id="TBU00136.1"/>
    </source>
</evidence>
<dbReference type="PANTHER" id="PTHR43127">
    <property type="entry name" value="DEVELOPMENTALLY-REGULATED GTP-BINDING PROTEIN 2"/>
    <property type="match status" value="1"/>
</dbReference>
<dbReference type="CDD" id="cd01896">
    <property type="entry name" value="DRG"/>
    <property type="match status" value="1"/>
</dbReference>
<dbReference type="InterPro" id="IPR006073">
    <property type="entry name" value="GTP-bd"/>
</dbReference>
<dbReference type="GO" id="GO:1903833">
    <property type="term" value="P:positive regulation of cellular response to amino acid starvation"/>
    <property type="evidence" value="ECO:0007669"/>
    <property type="project" value="UniProtKB-ARBA"/>
</dbReference>
<protein>
    <submittedName>
        <fullName evidence="5">Small GTP-binding protein</fullName>
    </submittedName>
</protein>
<dbReference type="InterPro" id="IPR012676">
    <property type="entry name" value="TGS-like"/>
</dbReference>
<evidence type="ECO:0000256" key="1">
    <source>
        <dbReference type="ARBA" id="ARBA00022741"/>
    </source>
</evidence>
<dbReference type="InterPro" id="IPR012675">
    <property type="entry name" value="Beta-grasp_dom_sf"/>
</dbReference>
<dbReference type="Gene3D" id="3.40.50.300">
    <property type="entry name" value="P-loop containing nucleotide triphosphate hydrolases"/>
    <property type="match status" value="1"/>
</dbReference>
<evidence type="ECO:0000256" key="2">
    <source>
        <dbReference type="ARBA" id="ARBA00023134"/>
    </source>
</evidence>
<gene>
    <name evidence="5" type="ORF">CWI37_1100p0010</name>
</gene>
<evidence type="ECO:0000259" key="4">
    <source>
        <dbReference type="PROSITE" id="PS51880"/>
    </source>
</evidence>
<keyword evidence="2" id="KW-0342">GTP-binding</keyword>
<sequence>MGIQDRIKEIENEMARTQRNKKTEHHFGVMKARLAKLKQDLLIPKSIISKTDTFEVMKDGDARVSLIGFPSVGKSTLLSKITSTESKAAEYEFTTLTCVAGKLNYNGTNIQILDLPGIICGASQGIGRGKQVIGVARTADLILIVLDPLSLSDKKVLENELYSMGIRLNKNKPDISLTITQSGGININFLIKQTNLTEPTVTGILKEYKINNCIMIVREDVTDDDIIDILTNRAVYVPCLFCYNKIDNLTLKELENLNLDENSFALSSQRDWNLEELKEEIWYRLGIKRVYTKRKGCFPDLDLPVILRKSCTVKDFCKNIHRDFVDNFKFALIWGASAKHNPQKVGLNHELCDEDVVRVYTI</sequence>
<feature type="domain" description="OBG-type G" evidence="3">
    <location>
        <begin position="62"/>
        <end position="286"/>
    </location>
</feature>
<dbReference type="SUPFAM" id="SSF52540">
    <property type="entry name" value="P-loop containing nucleoside triphosphate hydrolases"/>
    <property type="match status" value="1"/>
</dbReference>